<gene>
    <name evidence="1" type="ORF">COV72_03925</name>
</gene>
<dbReference type="Pfam" id="PF13671">
    <property type="entry name" value="AAA_33"/>
    <property type="match status" value="1"/>
</dbReference>
<reference evidence="1 2" key="1">
    <citation type="submission" date="2017-09" db="EMBL/GenBank/DDBJ databases">
        <title>Depth-based differentiation of microbial function through sediment-hosted aquifers and enrichment of novel symbionts in the deep terrestrial subsurface.</title>
        <authorList>
            <person name="Probst A.J."/>
            <person name="Ladd B."/>
            <person name="Jarett J.K."/>
            <person name="Geller-Mcgrath D.E."/>
            <person name="Sieber C.M."/>
            <person name="Emerson J.B."/>
            <person name="Anantharaman K."/>
            <person name="Thomas B.C."/>
            <person name="Malmstrom R."/>
            <person name="Stieglmeier M."/>
            <person name="Klingl A."/>
            <person name="Woyke T."/>
            <person name="Ryan C.M."/>
            <person name="Banfield J.F."/>
        </authorList>
    </citation>
    <scope>NUCLEOTIDE SEQUENCE [LARGE SCALE GENOMIC DNA]</scope>
    <source>
        <strain evidence="1">CG11_big_fil_rev_8_21_14_0_20_42_13</strain>
    </source>
</reference>
<dbReference type="AlphaFoldDB" id="A0A2H0M0M0"/>
<proteinExistence type="predicted"/>
<dbReference type="Proteomes" id="UP000229641">
    <property type="component" value="Unassembled WGS sequence"/>
</dbReference>
<evidence type="ECO:0000313" key="1">
    <source>
        <dbReference type="EMBL" id="PIQ89275.1"/>
    </source>
</evidence>
<name>A0A2H0M0M0_9BACT</name>
<dbReference type="InterPro" id="IPR027417">
    <property type="entry name" value="P-loop_NTPase"/>
</dbReference>
<dbReference type="EMBL" id="PCWA01000055">
    <property type="protein sequence ID" value="PIQ89275.1"/>
    <property type="molecule type" value="Genomic_DNA"/>
</dbReference>
<dbReference type="PANTHER" id="PTHR39206:SF1">
    <property type="entry name" value="SLL8004 PROTEIN"/>
    <property type="match status" value="1"/>
</dbReference>
<dbReference type="PANTHER" id="PTHR39206">
    <property type="entry name" value="SLL8004 PROTEIN"/>
    <property type="match status" value="1"/>
</dbReference>
<evidence type="ECO:0000313" key="2">
    <source>
        <dbReference type="Proteomes" id="UP000229641"/>
    </source>
</evidence>
<comment type="caution">
    <text evidence="1">The sequence shown here is derived from an EMBL/GenBank/DDBJ whole genome shotgun (WGS) entry which is preliminary data.</text>
</comment>
<sequence>MRNKAVYIIAGPNGSGKTTFAKKFLPEYVKCPNFVNADLIAQGLAPFKPRAAAIKAGKLVLQQIHDYTRRGLDFAFETTLSGKSYINLFTGLKAKGYSLYLFFLWIPSPELAIARIKDRVADGGHFVPAEDVRRRFIRGIDNFFKLYKPLLDSWMLFDNSKAKPILIAKRRNSYKEVFNDDLFTRIQGERGRK</sequence>
<dbReference type="Gene3D" id="3.40.50.300">
    <property type="entry name" value="P-loop containing nucleotide triphosphate hydrolases"/>
    <property type="match status" value="1"/>
</dbReference>
<dbReference type="SUPFAM" id="SSF52540">
    <property type="entry name" value="P-loop containing nucleoside triphosphate hydrolases"/>
    <property type="match status" value="1"/>
</dbReference>
<protein>
    <submittedName>
        <fullName evidence="1">Zeta toxin family protein</fullName>
    </submittedName>
</protein>
<accession>A0A2H0M0M0</accession>
<organism evidence="1 2">
    <name type="scientific">Candidatus Ghiorseimicrobium undicola</name>
    <dbReference type="NCBI Taxonomy" id="1974746"/>
    <lineage>
        <taxon>Bacteria</taxon>
        <taxon>Pseudomonadati</taxon>
        <taxon>Candidatus Omnitrophota</taxon>
        <taxon>Candidatus Ghiorseimicrobium</taxon>
    </lineage>
</organism>